<evidence type="ECO:0000313" key="1">
    <source>
        <dbReference type="EMBL" id="EXX89353.1"/>
    </source>
</evidence>
<name>A0A9W5W7B8_9BACL</name>
<dbReference type="EMBL" id="JFHU01000098">
    <property type="protein sequence ID" value="EXX89353.1"/>
    <property type="molecule type" value="Genomic_DNA"/>
</dbReference>
<keyword evidence="2" id="KW-1185">Reference proteome</keyword>
<protein>
    <submittedName>
        <fullName evidence="1">Uncharacterized protein</fullName>
    </submittedName>
</protein>
<evidence type="ECO:0000313" key="2">
    <source>
        <dbReference type="Proteomes" id="UP000053750"/>
    </source>
</evidence>
<dbReference type="AlphaFoldDB" id="A0A9W5W7B8"/>
<proteinExistence type="predicted"/>
<comment type="caution">
    <text evidence="1">The sequence shown here is derived from an EMBL/GenBank/DDBJ whole genome shotgun (WGS) entry which is preliminary data.</text>
</comment>
<dbReference type="Proteomes" id="UP000053750">
    <property type="component" value="Unassembled WGS sequence"/>
</dbReference>
<reference evidence="1 2" key="1">
    <citation type="submission" date="2014-02" db="EMBL/GenBank/DDBJ databases">
        <title>Genome sequence of Paenibacillus darwinianus reveals adaptive mechanisms for survival in Antarctic soils.</title>
        <authorList>
            <person name="Dsouza M."/>
            <person name="Taylor M.W."/>
            <person name="Turner S.J."/>
            <person name="Aislabie J."/>
        </authorList>
    </citation>
    <scope>NUCLEOTIDE SEQUENCE [LARGE SCALE GENOMIC DNA]</scope>
    <source>
        <strain evidence="1 2">CE1</strain>
    </source>
</reference>
<gene>
    <name evidence="1" type="ORF">BG53_15895</name>
</gene>
<sequence>MFPSMLDHYQIQLTRLLEAEQFGEAKKLLRFLLQCKGEDERHYEEWRNLLGWIEMAFPEGIEAPDRTDGDGPDERELRDKVLGAHGAENSDEAYVKQVLHVMRHHPLIEQQLLALERAVYLEGAEVDRTILDWLVSAELHPAVQFRALQALRRRGVTGKISFERLGETVELDVESTPLAMDEFPGPVAAILERVESVTEVTDSTLPHFARELWKECLQFLYATADYNRIIEGGEDTVDCWAAALHVNLLLAAYGTTDDEQIRDTYGIPESLRFRYEQASKAIRRIGVANSEPPFQP</sequence>
<accession>A0A9W5W7B8</accession>
<organism evidence="1 2">
    <name type="scientific">Paenibacillus darwinianus</name>
    <dbReference type="NCBI Taxonomy" id="1380763"/>
    <lineage>
        <taxon>Bacteria</taxon>
        <taxon>Bacillati</taxon>
        <taxon>Bacillota</taxon>
        <taxon>Bacilli</taxon>
        <taxon>Bacillales</taxon>
        <taxon>Paenibacillaceae</taxon>
        <taxon>Paenibacillus</taxon>
    </lineage>
</organism>